<gene>
    <name evidence="1" type="ORF">UABAM_02734</name>
</gene>
<dbReference type="EMBL" id="AP019860">
    <property type="protein sequence ID" value="BBM84375.1"/>
    <property type="molecule type" value="Genomic_DNA"/>
</dbReference>
<evidence type="ECO:0000313" key="1">
    <source>
        <dbReference type="EMBL" id="BBM84375.1"/>
    </source>
</evidence>
<organism evidence="1 2">
    <name type="scientific">Uabimicrobium amorphum</name>
    <dbReference type="NCBI Taxonomy" id="2596890"/>
    <lineage>
        <taxon>Bacteria</taxon>
        <taxon>Pseudomonadati</taxon>
        <taxon>Planctomycetota</taxon>
        <taxon>Candidatus Uabimicrobiia</taxon>
        <taxon>Candidatus Uabimicrobiales</taxon>
        <taxon>Candidatus Uabimicrobiaceae</taxon>
        <taxon>Candidatus Uabimicrobium</taxon>
    </lineage>
</organism>
<sequence length="106" mass="12499">MSRLSSHCNVYNTCLRIIRNKGYKLRLEGELDEEEMIIPESLLWFAEKGEYDFLAANPIELLGLVSIHEHVEPKVDKPYWWTVPGDDIRDELYEQAFPDDENEDQQ</sequence>
<proteinExistence type="predicted"/>
<dbReference type="OrthoDB" id="1363772at2"/>
<protein>
    <submittedName>
        <fullName evidence="1">Uncharacterized protein</fullName>
    </submittedName>
</protein>
<dbReference type="Proteomes" id="UP000326354">
    <property type="component" value="Chromosome"/>
</dbReference>
<dbReference type="RefSeq" id="WP_151968534.1">
    <property type="nucleotide sequence ID" value="NZ_AP019860.1"/>
</dbReference>
<dbReference type="AlphaFoldDB" id="A0A5S9IPM7"/>
<reference evidence="1 2" key="1">
    <citation type="submission" date="2019-08" db="EMBL/GenBank/DDBJ databases">
        <title>Complete genome sequence of Candidatus Uab amorphum.</title>
        <authorList>
            <person name="Shiratori T."/>
            <person name="Suzuki S."/>
            <person name="Kakizawa Y."/>
            <person name="Ishida K."/>
        </authorList>
    </citation>
    <scope>NUCLEOTIDE SEQUENCE [LARGE SCALE GENOMIC DNA]</scope>
    <source>
        <strain evidence="1 2">SRT547</strain>
    </source>
</reference>
<dbReference type="KEGG" id="uam:UABAM_02734"/>
<evidence type="ECO:0000313" key="2">
    <source>
        <dbReference type="Proteomes" id="UP000326354"/>
    </source>
</evidence>
<name>A0A5S9IPM7_UABAM</name>
<keyword evidence="2" id="KW-1185">Reference proteome</keyword>
<accession>A0A5S9IPM7</accession>